<feature type="transmembrane region" description="Helical" evidence="1">
    <location>
        <begin position="12"/>
        <end position="43"/>
    </location>
</feature>
<keyword evidence="1" id="KW-0812">Transmembrane</keyword>
<evidence type="ECO:0000313" key="3">
    <source>
        <dbReference type="Proteomes" id="UP000447434"/>
    </source>
</evidence>
<proteinExistence type="predicted"/>
<dbReference type="OrthoDB" id="1928705at2759"/>
<reference evidence="3" key="1">
    <citation type="journal article" date="2020" name="Nat. Commun.">
        <title>Genome sequence of the cluster root forming white lupin.</title>
        <authorList>
            <person name="Hufnagel B."/>
            <person name="Marques A."/>
            <person name="Soriano A."/>
            <person name="Marques L."/>
            <person name="Divol F."/>
            <person name="Doumas P."/>
            <person name="Sallet E."/>
            <person name="Mancinotti D."/>
            <person name="Carrere S."/>
            <person name="Marande W."/>
            <person name="Arribat S."/>
            <person name="Keller J."/>
            <person name="Huneau C."/>
            <person name="Blein T."/>
            <person name="Aime D."/>
            <person name="Laguerre M."/>
            <person name="Taylor J."/>
            <person name="Schubert V."/>
            <person name="Nelson M."/>
            <person name="Geu-Flores F."/>
            <person name="Crespi M."/>
            <person name="Gallardo-Guerrero K."/>
            <person name="Delaux P.-M."/>
            <person name="Salse J."/>
            <person name="Berges H."/>
            <person name="Guyot R."/>
            <person name="Gouzy J."/>
            <person name="Peret B."/>
        </authorList>
    </citation>
    <scope>NUCLEOTIDE SEQUENCE [LARGE SCALE GENOMIC DNA]</scope>
    <source>
        <strain evidence="3">cv. Amiga</strain>
    </source>
</reference>
<sequence>MDITEVSILHHVAIMIMGIWLLSAYNLCHPLVYFTALMYLYLLRRKMQFEERKKSYQRKVILFDTFALWIHDV</sequence>
<dbReference type="Proteomes" id="UP000447434">
    <property type="component" value="Chromosome 1"/>
</dbReference>
<dbReference type="EMBL" id="WOCE01000001">
    <property type="protein sequence ID" value="KAE9621565.1"/>
    <property type="molecule type" value="Genomic_DNA"/>
</dbReference>
<keyword evidence="1" id="KW-0472">Membrane</keyword>
<evidence type="ECO:0000313" key="2">
    <source>
        <dbReference type="EMBL" id="KAE9621565.1"/>
    </source>
</evidence>
<dbReference type="AlphaFoldDB" id="A0A6A4R3T1"/>
<dbReference type="PANTHER" id="PTHR47042:SF4">
    <property type="entry name" value="OS02G0313700 PROTEIN"/>
    <property type="match status" value="1"/>
</dbReference>
<name>A0A6A4R3T1_LUPAL</name>
<comment type="caution">
    <text evidence="2">The sequence shown here is derived from an EMBL/GenBank/DDBJ whole genome shotgun (WGS) entry which is preliminary data.</text>
</comment>
<organism evidence="2 3">
    <name type="scientific">Lupinus albus</name>
    <name type="common">White lupine</name>
    <name type="synonym">Lupinus termis</name>
    <dbReference type="NCBI Taxonomy" id="3870"/>
    <lineage>
        <taxon>Eukaryota</taxon>
        <taxon>Viridiplantae</taxon>
        <taxon>Streptophyta</taxon>
        <taxon>Embryophyta</taxon>
        <taxon>Tracheophyta</taxon>
        <taxon>Spermatophyta</taxon>
        <taxon>Magnoliopsida</taxon>
        <taxon>eudicotyledons</taxon>
        <taxon>Gunneridae</taxon>
        <taxon>Pentapetalae</taxon>
        <taxon>rosids</taxon>
        <taxon>fabids</taxon>
        <taxon>Fabales</taxon>
        <taxon>Fabaceae</taxon>
        <taxon>Papilionoideae</taxon>
        <taxon>50 kb inversion clade</taxon>
        <taxon>genistoids sensu lato</taxon>
        <taxon>core genistoids</taxon>
        <taxon>Genisteae</taxon>
        <taxon>Lupinus</taxon>
    </lineage>
</organism>
<keyword evidence="3" id="KW-1185">Reference proteome</keyword>
<evidence type="ECO:0000256" key="1">
    <source>
        <dbReference type="SAM" id="Phobius"/>
    </source>
</evidence>
<keyword evidence="1" id="KW-1133">Transmembrane helix</keyword>
<dbReference type="PANTHER" id="PTHR47042">
    <property type="entry name" value="C2 DOMAIN-CONTAINING PROTEIN-LIKE"/>
    <property type="match status" value="1"/>
</dbReference>
<accession>A0A6A4R3T1</accession>
<gene>
    <name evidence="2" type="ORF">Lalb_Chr01g0016141</name>
</gene>
<dbReference type="InterPro" id="IPR052847">
    <property type="entry name" value="Ext_Synaptotagmin/KAHRP-like"/>
</dbReference>
<protein>
    <submittedName>
        <fullName evidence="2">Uncharacterized protein</fullName>
    </submittedName>
</protein>